<dbReference type="RefSeq" id="WP_167195630.1">
    <property type="nucleotide sequence ID" value="NZ_JAAORB010000011.1"/>
</dbReference>
<sequence length="267" mass="30523">MSLPTIAMFWDGPPLGFIERLCITSFLEMGHPVEVFSYTGLDNLPDGAKAVSAEEILASPDSIIRHERTGSAAIHADKFRYHLLTKRPGIIWADTDIYCLKPFQPENGYLFGLENDKVICNAVMALPASSQTLADLVAFCEDEYAIPVWMMPRHRQEMRDRAEAGNPMHVSEMPWGAWGPKALTHYLHNNDEFRHRQDEHVLYPVPYKDRRLFCRPARKTWNRVKNDTISLHFYGRRLRAHLDNSYDGVPPQGSLLAELGEKHGIRP</sequence>
<gene>
    <name evidence="1" type="ORF">HAT86_08160</name>
</gene>
<reference evidence="1" key="1">
    <citation type="submission" date="2020-03" db="EMBL/GenBank/DDBJ databases">
        <title>Roseovarius gahaiensis sp. nov., isolated from Gahai Saline Lake, China.</title>
        <authorList>
            <person name="Sun X."/>
        </authorList>
    </citation>
    <scope>NUCLEOTIDE SEQUENCE</scope>
    <source>
        <strain evidence="1">GH877</strain>
    </source>
</reference>
<dbReference type="Proteomes" id="UP000639775">
    <property type="component" value="Unassembled WGS sequence"/>
</dbReference>
<evidence type="ECO:0008006" key="3">
    <source>
        <dbReference type="Google" id="ProtNLM"/>
    </source>
</evidence>
<dbReference type="InterPro" id="IPR029044">
    <property type="entry name" value="Nucleotide-diphossugar_trans"/>
</dbReference>
<comment type="caution">
    <text evidence="1">The sequence shown here is derived from an EMBL/GenBank/DDBJ whole genome shotgun (WGS) entry which is preliminary data.</text>
</comment>
<dbReference type="EMBL" id="JAAORB010000011">
    <property type="protein sequence ID" value="NHQ74440.1"/>
    <property type="molecule type" value="Genomic_DNA"/>
</dbReference>
<proteinExistence type="predicted"/>
<dbReference type="AlphaFoldDB" id="A0A967BDD1"/>
<protein>
    <recommendedName>
        <fullName evidence="3">Alpha 1,4-glycosyltransferase conserved region</fullName>
    </recommendedName>
</protein>
<accession>A0A967BDD1</accession>
<name>A0A967BDD1_9RHOB</name>
<dbReference type="SUPFAM" id="SSF53448">
    <property type="entry name" value="Nucleotide-diphospho-sugar transferases"/>
    <property type="match status" value="1"/>
</dbReference>
<keyword evidence="2" id="KW-1185">Reference proteome</keyword>
<dbReference type="Gene3D" id="3.90.550.20">
    <property type="match status" value="1"/>
</dbReference>
<organism evidence="1 2">
    <name type="scientific">Roseovarius gahaiensis</name>
    <dbReference type="NCBI Taxonomy" id="2716691"/>
    <lineage>
        <taxon>Bacteria</taxon>
        <taxon>Pseudomonadati</taxon>
        <taxon>Pseudomonadota</taxon>
        <taxon>Alphaproteobacteria</taxon>
        <taxon>Rhodobacterales</taxon>
        <taxon>Roseobacteraceae</taxon>
        <taxon>Roseovarius</taxon>
    </lineage>
</organism>
<evidence type="ECO:0000313" key="1">
    <source>
        <dbReference type="EMBL" id="NHQ74440.1"/>
    </source>
</evidence>
<evidence type="ECO:0000313" key="2">
    <source>
        <dbReference type="Proteomes" id="UP000639775"/>
    </source>
</evidence>